<proteinExistence type="predicted"/>
<organism evidence="3 4">
    <name type="scientific">Actinomadura rudentiformis</name>
    <dbReference type="NCBI Taxonomy" id="359158"/>
    <lineage>
        <taxon>Bacteria</taxon>
        <taxon>Bacillati</taxon>
        <taxon>Actinomycetota</taxon>
        <taxon>Actinomycetes</taxon>
        <taxon>Streptosporangiales</taxon>
        <taxon>Thermomonosporaceae</taxon>
        <taxon>Actinomadura</taxon>
    </lineage>
</organism>
<keyword evidence="1 3" id="KW-0378">Hydrolase</keyword>
<comment type="caution">
    <text evidence="3">The sequence shown here is derived from an EMBL/GenBank/DDBJ whole genome shotgun (WGS) entry which is preliminary data.</text>
</comment>
<dbReference type="Pfam" id="PF00561">
    <property type="entry name" value="Abhydrolase_1"/>
    <property type="match status" value="1"/>
</dbReference>
<protein>
    <submittedName>
        <fullName evidence="3">Alpha/beta hydrolase</fullName>
    </submittedName>
</protein>
<dbReference type="InterPro" id="IPR000639">
    <property type="entry name" value="Epox_hydrolase-like"/>
</dbReference>
<dbReference type="PRINTS" id="PR00111">
    <property type="entry name" value="ABHYDROLASE"/>
</dbReference>
<dbReference type="AlphaFoldDB" id="A0A6H9ZD79"/>
<dbReference type="Gene3D" id="3.40.50.1820">
    <property type="entry name" value="alpha/beta hydrolase"/>
    <property type="match status" value="1"/>
</dbReference>
<reference evidence="3 4" key="1">
    <citation type="submission" date="2019-09" db="EMBL/GenBank/DDBJ databases">
        <title>Actinomadura physcomitrii sp. nov., a novel actinomycete isolated from moss [Physcomitrium sphaericum (Ludw) Fuernr].</title>
        <authorList>
            <person name="Zhuang X."/>
            <person name="Liu C."/>
        </authorList>
    </citation>
    <scope>NUCLEOTIDE SEQUENCE [LARGE SCALE GENOMIC DNA]</scope>
    <source>
        <strain evidence="3 4">HMC1</strain>
    </source>
</reference>
<evidence type="ECO:0000259" key="2">
    <source>
        <dbReference type="Pfam" id="PF00561"/>
    </source>
</evidence>
<dbReference type="PRINTS" id="PR00412">
    <property type="entry name" value="EPOXHYDRLASE"/>
</dbReference>
<dbReference type="EMBL" id="WBMT01000001">
    <property type="protein sequence ID" value="KAB2352499.1"/>
    <property type="molecule type" value="Genomic_DNA"/>
</dbReference>
<dbReference type="OrthoDB" id="3507586at2"/>
<accession>A0A6H9ZD79</accession>
<dbReference type="GO" id="GO:0016787">
    <property type="term" value="F:hydrolase activity"/>
    <property type="evidence" value="ECO:0007669"/>
    <property type="project" value="UniProtKB-KW"/>
</dbReference>
<gene>
    <name evidence="3" type="ORF">F8566_02120</name>
</gene>
<dbReference type="PANTHER" id="PTHR43329">
    <property type="entry name" value="EPOXIDE HYDROLASE"/>
    <property type="match status" value="1"/>
</dbReference>
<evidence type="ECO:0000313" key="3">
    <source>
        <dbReference type="EMBL" id="KAB2352499.1"/>
    </source>
</evidence>
<dbReference type="Proteomes" id="UP000468735">
    <property type="component" value="Unassembled WGS sequence"/>
</dbReference>
<keyword evidence="4" id="KW-1185">Reference proteome</keyword>
<dbReference type="InterPro" id="IPR000073">
    <property type="entry name" value="AB_hydrolase_1"/>
</dbReference>
<dbReference type="InterPro" id="IPR029058">
    <property type="entry name" value="AB_hydrolase_fold"/>
</dbReference>
<dbReference type="SUPFAM" id="SSF53474">
    <property type="entry name" value="alpha/beta-Hydrolases"/>
    <property type="match status" value="1"/>
</dbReference>
<sequence>MERPMPDVEGVSHRRVSARGMTFHVAEAGAGDDVVVLLHGFPQHWYEWRHLIPVLAADHRVVAIDLRGHGWSDAPERGYAKEEMAGDVLAVMDELGLERVKLAGHDWGGWIGFLLCLSAPERFERFLALNVVHPWPRFLTALPHLWRFWYQQVIMAPGLGYLGLRTGRFTRLLLRLGVHDRSVWDRTTLDHFTGAFAEPARARAGVRLYRTFTLHEFIPVVRGRYKRRRLTVPTRMVFGTRDAYLSHKVLGGYQAYADDLDIALVPDCGHFIADERPGVVAGHAKAFFA</sequence>
<evidence type="ECO:0000313" key="4">
    <source>
        <dbReference type="Proteomes" id="UP000468735"/>
    </source>
</evidence>
<feature type="domain" description="AB hydrolase-1" evidence="2">
    <location>
        <begin position="34"/>
        <end position="277"/>
    </location>
</feature>
<name>A0A6H9ZD79_9ACTN</name>
<evidence type="ECO:0000256" key="1">
    <source>
        <dbReference type="ARBA" id="ARBA00022801"/>
    </source>
</evidence>